<reference evidence="3" key="1">
    <citation type="submission" date="2017-09" db="EMBL/GenBank/DDBJ databases">
        <title>Depth-based differentiation of microbial function through sediment-hosted aquifers and enrichment of novel symbionts in the deep terrestrial subsurface.</title>
        <authorList>
            <person name="Probst A.J."/>
            <person name="Ladd B."/>
            <person name="Jarett J.K."/>
            <person name="Geller-Mcgrath D.E."/>
            <person name="Sieber C.M.K."/>
            <person name="Emerson J.B."/>
            <person name="Anantharaman K."/>
            <person name="Thomas B.C."/>
            <person name="Malmstrom R."/>
            <person name="Stieglmeier M."/>
            <person name="Klingl A."/>
            <person name="Woyke T."/>
            <person name="Ryan C.M."/>
            <person name="Banfield J.F."/>
        </authorList>
    </citation>
    <scope>NUCLEOTIDE SEQUENCE [LARGE SCALE GENOMIC DNA]</scope>
</reference>
<dbReference type="Proteomes" id="UP000230683">
    <property type="component" value="Unassembled WGS sequence"/>
</dbReference>
<protein>
    <submittedName>
        <fullName evidence="2">Uncharacterized protein</fullName>
    </submittedName>
</protein>
<evidence type="ECO:0000313" key="3">
    <source>
        <dbReference type="Proteomes" id="UP000230683"/>
    </source>
</evidence>
<gene>
    <name evidence="2" type="ORF">CO178_02000</name>
</gene>
<feature type="transmembrane region" description="Helical" evidence="1">
    <location>
        <begin position="47"/>
        <end position="65"/>
    </location>
</feature>
<keyword evidence="1" id="KW-0812">Transmembrane</keyword>
<dbReference type="AlphaFoldDB" id="A0A2M7X319"/>
<accession>A0A2M7X319</accession>
<keyword evidence="1" id="KW-0472">Membrane</keyword>
<organism evidence="2 3">
    <name type="scientific">candidate division WWE3 bacterium CG_4_9_14_3_um_filter_34_6</name>
    <dbReference type="NCBI Taxonomy" id="1975079"/>
    <lineage>
        <taxon>Bacteria</taxon>
        <taxon>Katanobacteria</taxon>
    </lineage>
</organism>
<keyword evidence="1" id="KW-1133">Transmembrane helix</keyword>
<comment type="caution">
    <text evidence="2">The sequence shown here is derived from an EMBL/GenBank/DDBJ whole genome shotgun (WGS) entry which is preliminary data.</text>
</comment>
<evidence type="ECO:0000313" key="2">
    <source>
        <dbReference type="EMBL" id="PJA40576.1"/>
    </source>
</evidence>
<sequence length="300" mass="34862">MKYFLRFIIFLIPSIILNFYIYGIFIFPNTINFINTAISNPTFTNLLEILFLYIPILLFPPLIISRILAKKEKFDNTFILIFILIIPVYYVIFFSQNPPIQNQTNDFNNKVDNDNQELILIKECKDQSFSNNSEEYFSSVRKNKYRLKSISNCESAETLSINYDMYICNSQNENCTNVLENGNLNFNIPFDDRIIEYKVFETEIKDIDLPFLTVYVNTEKLGSQEVVLIPTSRVRESKNGPVGYFIVGSFNNLKGNSYITKTRLQRAKGVLQVVLEEKDKNVQLVFDIDIDDEGIISISK</sequence>
<name>A0A2M7X319_UNCKA</name>
<feature type="transmembrane region" description="Helical" evidence="1">
    <location>
        <begin position="77"/>
        <end position="95"/>
    </location>
</feature>
<feature type="transmembrane region" description="Helical" evidence="1">
    <location>
        <begin position="7"/>
        <end position="27"/>
    </location>
</feature>
<evidence type="ECO:0000256" key="1">
    <source>
        <dbReference type="SAM" id="Phobius"/>
    </source>
</evidence>
<proteinExistence type="predicted"/>
<dbReference type="EMBL" id="PFWY01000089">
    <property type="protein sequence ID" value="PJA40576.1"/>
    <property type="molecule type" value="Genomic_DNA"/>
</dbReference>